<keyword evidence="5" id="KW-0812">Transmembrane</keyword>
<dbReference type="RefSeq" id="WP_058240080.1">
    <property type="nucleotide sequence ID" value="NZ_CYPW01000024.1"/>
</dbReference>
<keyword evidence="5" id="KW-1133">Transmembrane helix</keyword>
<evidence type="ECO:0000256" key="4">
    <source>
        <dbReference type="SAM" id="MobiDB-lite"/>
    </source>
</evidence>
<sequence>MIRKPLRPLASILHARTAGENPDSIERANKRARHEDMRNKSRARAEGRLLIMAVLFTGAFVTVGARMGVVSMSEAVEPRTSYAGSRIQAERADIVDRHGRILATNLETHALYAQPHHMIDKERAAKELAVIFPDLDEERLIKDFTGKRKFLWIKKKISPEQQQAVHDIGEPGLLFGRREMRLYPNGRLAAHILGGASFGKEDVHDAELIGVAGVERYFDDTLRDPVNGDRALTLSIDLTVQAAAERVLFGGMKLMNAKGASSVLMDVHTGEIISMVSLPDFDPNNRPRPPVQGQAADSPLFNRAVQGLYELGSTFKIFTAAQSMELGLANPETKIDTAGPLRWGKFRIRDFRNYGAQLTLTKVIVKSSNIGTARLAQLIGAARQQEFLQSLGFFKPTPVELVEAGGAQPLLPKNWSELSTMTISYGHGMSASPLHLAAGYAAIANGGTRVTPTILKQTEAVVGPRVMTAASAEASRLMLRKVVSEGTASFGEVPGYAVGGKTGTADKPLENGRGYYEDKVIATFAAMFPSHAPKYVLILSLDEPVETTGDEPRRTAGWTAVPVAAEMIARVAPLLGLRPEVEPAPLADITLTSN</sequence>
<keyword evidence="2" id="KW-0121">Carboxypeptidase</keyword>
<feature type="domain" description="Penicillin-binding protein dimerisation" evidence="7">
    <location>
        <begin position="87"/>
        <end position="223"/>
    </location>
</feature>
<dbReference type="Pfam" id="PF00905">
    <property type="entry name" value="Transpeptidase"/>
    <property type="match status" value="1"/>
</dbReference>
<evidence type="ECO:0000313" key="9">
    <source>
        <dbReference type="Proteomes" id="UP000054823"/>
    </source>
</evidence>
<keyword evidence="2" id="KW-0378">Hydrolase</keyword>
<organism evidence="8 9">
    <name type="scientific">Shimia marina</name>
    <dbReference type="NCBI Taxonomy" id="321267"/>
    <lineage>
        <taxon>Bacteria</taxon>
        <taxon>Pseudomonadati</taxon>
        <taxon>Pseudomonadota</taxon>
        <taxon>Alphaproteobacteria</taxon>
        <taxon>Rhodobacterales</taxon>
        <taxon>Roseobacteraceae</taxon>
    </lineage>
</organism>
<dbReference type="InterPro" id="IPR050515">
    <property type="entry name" value="Beta-lactam/transpept"/>
</dbReference>
<dbReference type="STRING" id="321267.SHM7688_02338"/>
<dbReference type="SUPFAM" id="SSF56601">
    <property type="entry name" value="beta-lactamase/transpeptidase-like"/>
    <property type="match status" value="1"/>
</dbReference>
<dbReference type="Proteomes" id="UP000054823">
    <property type="component" value="Unassembled WGS sequence"/>
</dbReference>
<gene>
    <name evidence="8" type="primary">ftsI</name>
    <name evidence="8" type="ORF">SHM7688_02338</name>
</gene>
<dbReference type="EC" id="2.4.1.129" evidence="8"/>
<feature type="transmembrane region" description="Helical" evidence="5">
    <location>
        <begin position="49"/>
        <end position="69"/>
    </location>
</feature>
<dbReference type="GO" id="GO:0008658">
    <property type="term" value="F:penicillin binding"/>
    <property type="evidence" value="ECO:0007669"/>
    <property type="project" value="InterPro"/>
</dbReference>
<dbReference type="GO" id="GO:0071555">
    <property type="term" value="P:cell wall organization"/>
    <property type="evidence" value="ECO:0007669"/>
    <property type="project" value="TreeGrafter"/>
</dbReference>
<protein>
    <submittedName>
        <fullName evidence="8">Peptidoglycan synthase FtsI</fullName>
        <ecNumber evidence="8">2.4.1.129</ecNumber>
    </submittedName>
</protein>
<dbReference type="Pfam" id="PF03717">
    <property type="entry name" value="PBP_dimer"/>
    <property type="match status" value="1"/>
</dbReference>
<dbReference type="GO" id="GO:0004180">
    <property type="term" value="F:carboxypeptidase activity"/>
    <property type="evidence" value="ECO:0007669"/>
    <property type="project" value="UniProtKB-KW"/>
</dbReference>
<reference evidence="8 9" key="1">
    <citation type="submission" date="2015-09" db="EMBL/GenBank/DDBJ databases">
        <authorList>
            <consortium name="Swine Surveillance"/>
        </authorList>
    </citation>
    <scope>NUCLEOTIDE SEQUENCE [LARGE SCALE GENOMIC DNA]</scope>
    <source>
        <strain evidence="8 9">CECT 7688</strain>
    </source>
</reference>
<keyword evidence="3 5" id="KW-0472">Membrane</keyword>
<keyword evidence="8" id="KW-0808">Transferase</keyword>
<evidence type="ECO:0000259" key="7">
    <source>
        <dbReference type="Pfam" id="PF03717"/>
    </source>
</evidence>
<proteinExistence type="predicted"/>
<dbReference type="EMBL" id="CYPW01000024">
    <property type="protein sequence ID" value="CUH52891.1"/>
    <property type="molecule type" value="Genomic_DNA"/>
</dbReference>
<keyword evidence="8" id="KW-0328">Glycosyltransferase</keyword>
<evidence type="ECO:0000256" key="3">
    <source>
        <dbReference type="ARBA" id="ARBA00023136"/>
    </source>
</evidence>
<evidence type="ECO:0000256" key="2">
    <source>
        <dbReference type="ARBA" id="ARBA00022645"/>
    </source>
</evidence>
<name>A0A0P1ERJ8_9RHOB</name>
<evidence type="ECO:0000256" key="1">
    <source>
        <dbReference type="ARBA" id="ARBA00004370"/>
    </source>
</evidence>
<accession>A0A0P1ERJ8</accession>
<dbReference type="PANTHER" id="PTHR30627:SF1">
    <property type="entry name" value="PEPTIDOGLYCAN D,D-TRANSPEPTIDASE FTSI"/>
    <property type="match status" value="1"/>
</dbReference>
<keyword evidence="9" id="KW-1185">Reference proteome</keyword>
<dbReference type="GO" id="GO:0016757">
    <property type="term" value="F:glycosyltransferase activity"/>
    <property type="evidence" value="ECO:0007669"/>
    <property type="project" value="UniProtKB-KW"/>
</dbReference>
<evidence type="ECO:0000259" key="6">
    <source>
        <dbReference type="Pfam" id="PF00905"/>
    </source>
</evidence>
<dbReference type="Gene3D" id="3.90.1310.10">
    <property type="entry name" value="Penicillin-binding protein 2a (Domain 2)"/>
    <property type="match status" value="1"/>
</dbReference>
<dbReference type="InterPro" id="IPR001460">
    <property type="entry name" value="PCN-bd_Tpept"/>
</dbReference>
<dbReference type="InterPro" id="IPR012338">
    <property type="entry name" value="Beta-lactam/transpept-like"/>
</dbReference>
<dbReference type="SUPFAM" id="SSF56519">
    <property type="entry name" value="Penicillin binding protein dimerisation domain"/>
    <property type="match status" value="1"/>
</dbReference>
<comment type="subcellular location">
    <subcellularLocation>
        <location evidence="1">Membrane</location>
    </subcellularLocation>
</comment>
<dbReference type="InterPro" id="IPR036138">
    <property type="entry name" value="PBP_dimer_sf"/>
</dbReference>
<evidence type="ECO:0000313" key="8">
    <source>
        <dbReference type="EMBL" id="CUH52891.1"/>
    </source>
</evidence>
<feature type="domain" description="Penicillin-binding protein transpeptidase" evidence="6">
    <location>
        <begin position="262"/>
        <end position="545"/>
    </location>
</feature>
<dbReference type="AlphaFoldDB" id="A0A0P1ERJ8"/>
<dbReference type="GO" id="GO:0005886">
    <property type="term" value="C:plasma membrane"/>
    <property type="evidence" value="ECO:0007669"/>
    <property type="project" value="TreeGrafter"/>
</dbReference>
<dbReference type="PANTHER" id="PTHR30627">
    <property type="entry name" value="PEPTIDOGLYCAN D,D-TRANSPEPTIDASE"/>
    <property type="match status" value="1"/>
</dbReference>
<feature type="region of interest" description="Disordered" evidence="4">
    <location>
        <begin position="15"/>
        <end position="40"/>
    </location>
</feature>
<keyword evidence="2" id="KW-0645">Protease</keyword>
<feature type="compositionally biased region" description="Basic and acidic residues" evidence="4">
    <location>
        <begin position="24"/>
        <end position="40"/>
    </location>
</feature>
<evidence type="ECO:0000256" key="5">
    <source>
        <dbReference type="SAM" id="Phobius"/>
    </source>
</evidence>
<dbReference type="Gene3D" id="3.30.450.330">
    <property type="match status" value="1"/>
</dbReference>
<dbReference type="OrthoDB" id="9789078at2"/>
<dbReference type="InterPro" id="IPR005311">
    <property type="entry name" value="PBP_dimer"/>
</dbReference>
<dbReference type="Gene3D" id="3.40.710.10">
    <property type="entry name" value="DD-peptidase/beta-lactamase superfamily"/>
    <property type="match status" value="1"/>
</dbReference>